<dbReference type="PANTHER" id="PTHR35841:SF1">
    <property type="entry name" value="PHOSPHONATES-BINDING PERIPLASMIC PROTEIN"/>
    <property type="match status" value="1"/>
</dbReference>
<dbReference type="Proteomes" id="UP000270471">
    <property type="component" value="Unassembled WGS sequence"/>
</dbReference>
<name>A0A3M0IAC7_9ACTN</name>
<dbReference type="RefSeq" id="WP_121889718.1">
    <property type="nucleotide sequence ID" value="NZ_PENI01000007.1"/>
</dbReference>
<dbReference type="Gene3D" id="3.40.190.10">
    <property type="entry name" value="Periplasmic binding protein-like II"/>
    <property type="match status" value="2"/>
</dbReference>
<feature type="signal peptide" evidence="3">
    <location>
        <begin position="1"/>
        <end position="28"/>
    </location>
</feature>
<keyword evidence="5" id="KW-1185">Reference proteome</keyword>
<dbReference type="EMBL" id="PENI01000007">
    <property type="protein sequence ID" value="RMB85278.1"/>
    <property type="molecule type" value="Genomic_DNA"/>
</dbReference>
<evidence type="ECO:0000313" key="5">
    <source>
        <dbReference type="Proteomes" id="UP000270471"/>
    </source>
</evidence>
<protein>
    <submittedName>
        <fullName evidence="4">Phosphate starvation-inducible protein PhoH</fullName>
    </submittedName>
</protein>
<dbReference type="OrthoDB" id="9764656at2"/>
<dbReference type="GO" id="GO:0043190">
    <property type="term" value="C:ATP-binding cassette (ABC) transporter complex"/>
    <property type="evidence" value="ECO:0007669"/>
    <property type="project" value="InterPro"/>
</dbReference>
<evidence type="ECO:0000256" key="2">
    <source>
        <dbReference type="ARBA" id="ARBA00022729"/>
    </source>
</evidence>
<dbReference type="InterPro" id="IPR005770">
    <property type="entry name" value="PhnD"/>
</dbReference>
<dbReference type="Pfam" id="PF12974">
    <property type="entry name" value="Phosphonate-bd"/>
    <property type="match status" value="1"/>
</dbReference>
<evidence type="ECO:0000256" key="3">
    <source>
        <dbReference type="SAM" id="SignalP"/>
    </source>
</evidence>
<dbReference type="SUPFAM" id="SSF53850">
    <property type="entry name" value="Periplasmic binding protein-like II"/>
    <property type="match status" value="1"/>
</dbReference>
<comment type="similarity">
    <text evidence="1">Belongs to the phosphate/phosphite/phosphonate binding protein family.</text>
</comment>
<reference evidence="4 5" key="1">
    <citation type="submission" date="2017-11" db="EMBL/GenBank/DDBJ databases">
        <title>Draft genome of actinobacteria isolated from guarana (Paullinia cupana (Mart.) Ducke.</title>
        <authorList>
            <person name="Siqueira K.A."/>
            <person name="Liotti R.G."/>
            <person name="Mendes T.A.O."/>
            <person name="Soares M.A."/>
        </authorList>
    </citation>
    <scope>NUCLEOTIDE SEQUENCE [LARGE SCALE GENOMIC DNA]</scope>
    <source>
        <strain evidence="4 5">193</strain>
    </source>
</reference>
<dbReference type="CDD" id="cd01071">
    <property type="entry name" value="PBP2_PhnD_like"/>
    <property type="match status" value="1"/>
</dbReference>
<evidence type="ECO:0000256" key="1">
    <source>
        <dbReference type="ARBA" id="ARBA00007162"/>
    </source>
</evidence>
<accession>A0A3M0IAC7</accession>
<gene>
    <name evidence="4" type="ORF">CTZ28_14110</name>
</gene>
<dbReference type="AlphaFoldDB" id="A0A3M0IAC7"/>
<dbReference type="NCBIfam" id="TIGR01098">
    <property type="entry name" value="3A0109s03R"/>
    <property type="match status" value="1"/>
</dbReference>
<sequence length="316" mass="32854">MPSRFRTPAAVASVLLPLAAVTACGSGAASDGGSAAGGRDPEKLVVAVIPAEDSTSLAQRYAAVTKLLEDETGKKVELQKATNYAAVIEAQRAHKADIAFYGPLSYVVAKDSGVDLKIVAAPVTEKGGDPGYRSVAFTRTGSGIKSLKDFAGHKVCFVDENSTSGYLYPQAALIKAGPAESDYTKVMAGGHDASVLSVAKGQCDAGFASEDMATRQLIEEGKIGKNDLEILWKSAMIPGSPVAVSTDLTSGLQQKITDAFTEKTNADYLKSKGYCSGGDDCLVEANWGYVPVSDADYASVRDVCAATKNEQCEAGS</sequence>
<feature type="chain" id="PRO_5017969659" evidence="3">
    <location>
        <begin position="29"/>
        <end position="316"/>
    </location>
</feature>
<organism evidence="4 5">
    <name type="scientific">Streptomyces shenzhenensis</name>
    <dbReference type="NCBI Taxonomy" id="943815"/>
    <lineage>
        <taxon>Bacteria</taxon>
        <taxon>Bacillati</taxon>
        <taxon>Actinomycetota</taxon>
        <taxon>Actinomycetes</taxon>
        <taxon>Kitasatosporales</taxon>
        <taxon>Streptomycetaceae</taxon>
        <taxon>Streptomyces</taxon>
    </lineage>
</organism>
<dbReference type="GO" id="GO:0055085">
    <property type="term" value="P:transmembrane transport"/>
    <property type="evidence" value="ECO:0007669"/>
    <property type="project" value="InterPro"/>
</dbReference>
<dbReference type="PROSITE" id="PS51257">
    <property type="entry name" value="PROKAR_LIPOPROTEIN"/>
    <property type="match status" value="1"/>
</dbReference>
<evidence type="ECO:0000313" key="4">
    <source>
        <dbReference type="EMBL" id="RMB85278.1"/>
    </source>
</evidence>
<keyword evidence="2 3" id="KW-0732">Signal</keyword>
<proteinExistence type="inferred from homology"/>
<comment type="caution">
    <text evidence="4">The sequence shown here is derived from an EMBL/GenBank/DDBJ whole genome shotgun (WGS) entry which is preliminary data.</text>
</comment>
<dbReference type="PANTHER" id="PTHR35841">
    <property type="entry name" value="PHOSPHONATES-BINDING PERIPLASMIC PROTEIN"/>
    <property type="match status" value="1"/>
</dbReference>